<name>A0A4S4C521_9BACI</name>
<evidence type="ECO:0000313" key="1">
    <source>
        <dbReference type="EMBL" id="THF82918.1"/>
    </source>
</evidence>
<dbReference type="RefSeq" id="WP_136351159.1">
    <property type="nucleotide sequence ID" value="NZ_CP046266.1"/>
</dbReference>
<dbReference type="Proteomes" id="UP000310334">
    <property type="component" value="Unassembled WGS sequence"/>
</dbReference>
<protein>
    <submittedName>
        <fullName evidence="1">Uncharacterized protein</fullName>
    </submittedName>
</protein>
<dbReference type="EMBL" id="SSNT01000001">
    <property type="protein sequence ID" value="THF82918.1"/>
    <property type="molecule type" value="Genomic_DNA"/>
</dbReference>
<sequence length="126" mass="14224">MNNQTILAANNTIKVLDIETNSVVKEAEASEDIDKEVEKAIKSIQRVTVQANPVPKKGYLIKIPLTKAIKVKSKWFNDIVSEALLIYNPATKNKGIIILYTDENTPLFFDIDYDFSPLLKKINKES</sequence>
<proteinExistence type="predicted"/>
<accession>A0A4S4C521</accession>
<keyword evidence="2" id="KW-1185">Reference proteome</keyword>
<evidence type="ECO:0000313" key="2">
    <source>
        <dbReference type="Proteomes" id="UP000310334"/>
    </source>
</evidence>
<reference evidence="1 2" key="1">
    <citation type="submission" date="2019-04" db="EMBL/GenBank/DDBJ databases">
        <title>Bacillus sediminilitoris sp. nov., isolated from a tidal flat sediment on the East China Sea.</title>
        <authorList>
            <person name="Wei Y."/>
            <person name="Mao H."/>
            <person name="Fang J."/>
        </authorList>
    </citation>
    <scope>NUCLEOTIDE SEQUENCE [LARGE SCALE GENOMIC DNA]</scope>
    <source>
        <strain evidence="1 2">DSL-17</strain>
    </source>
</reference>
<organism evidence="1 2">
    <name type="scientific">Metabacillus sediminilitoris</name>
    <dbReference type="NCBI Taxonomy" id="2567941"/>
    <lineage>
        <taxon>Bacteria</taxon>
        <taxon>Bacillati</taxon>
        <taxon>Bacillota</taxon>
        <taxon>Bacilli</taxon>
        <taxon>Bacillales</taxon>
        <taxon>Bacillaceae</taxon>
        <taxon>Metabacillus</taxon>
    </lineage>
</organism>
<comment type="caution">
    <text evidence="1">The sequence shown here is derived from an EMBL/GenBank/DDBJ whole genome shotgun (WGS) entry which is preliminary data.</text>
</comment>
<gene>
    <name evidence="1" type="ORF">E6W99_00705</name>
</gene>
<dbReference type="OrthoDB" id="2083243at2"/>
<dbReference type="AlphaFoldDB" id="A0A4S4C521"/>